<comment type="subcellular location">
    <subcellularLocation>
        <location evidence="1 7">Cell membrane</location>
        <topology evidence="1 7">Multi-pass membrane protein</topology>
    </subcellularLocation>
</comment>
<dbReference type="GeneID" id="93276223"/>
<dbReference type="PANTHER" id="PTHR43386:SF1">
    <property type="entry name" value="D,D-DIPEPTIDE TRANSPORT SYSTEM PERMEASE PROTEIN DDPC-RELATED"/>
    <property type="match status" value="1"/>
</dbReference>
<keyword evidence="10" id="KW-1185">Reference proteome</keyword>
<proteinExistence type="inferred from homology"/>
<feature type="domain" description="ABC transmembrane type-1" evidence="8">
    <location>
        <begin position="106"/>
        <end position="295"/>
    </location>
</feature>
<reference evidence="10" key="1">
    <citation type="submission" date="2016-10" db="EMBL/GenBank/DDBJ databases">
        <authorList>
            <person name="Varghese N."/>
            <person name="Submissions S."/>
        </authorList>
    </citation>
    <scope>NUCLEOTIDE SEQUENCE [LARGE SCALE GENOMIC DNA]</scope>
    <source>
        <strain evidence="10">NLAE-zl-G277</strain>
    </source>
</reference>
<accession>A0A1I0DFU6</accession>
<feature type="transmembrane region" description="Helical" evidence="7">
    <location>
        <begin position="273"/>
        <end position="294"/>
    </location>
</feature>
<sequence length="308" mass="33359">MTKQQKAYHTELIEDGSGRTLTQEIIRRFRKNRMAVAALCVVALLLLISVGTVVVDLVTGKEIYRQFVVGQDLMMKLKGPSLQSPADWFGRDEFGRSIFFRVLWGTRYSLFIGLFTVGMATAVGGILGAVAGFYGGKLDNMIMRVMDVLLAIPYVLFAIAIVAALGASIMNLLIAMTIPRIPSMARVVRAAVMTVKDREFVEAARAAGSNDSRIIVKYILPNAASSIIVQSTLNVAQCILGIAGLSYLGLGVQPPLPEWGAMLSSAKSFIRDAWHITVIPGLAITVTVLALNIFGDGLRDALDPKQKN</sequence>
<evidence type="ECO:0000256" key="3">
    <source>
        <dbReference type="ARBA" id="ARBA00022475"/>
    </source>
</evidence>
<evidence type="ECO:0000259" key="8">
    <source>
        <dbReference type="PROSITE" id="PS50928"/>
    </source>
</evidence>
<feature type="transmembrane region" description="Helical" evidence="7">
    <location>
        <begin position="148"/>
        <end position="174"/>
    </location>
</feature>
<dbReference type="Pfam" id="PF00528">
    <property type="entry name" value="BPD_transp_1"/>
    <property type="match status" value="1"/>
</dbReference>
<evidence type="ECO:0000256" key="6">
    <source>
        <dbReference type="ARBA" id="ARBA00023136"/>
    </source>
</evidence>
<dbReference type="EMBL" id="FOIM01000004">
    <property type="protein sequence ID" value="SET31236.1"/>
    <property type="molecule type" value="Genomic_DNA"/>
</dbReference>
<evidence type="ECO:0000256" key="7">
    <source>
        <dbReference type="RuleBase" id="RU363032"/>
    </source>
</evidence>
<dbReference type="AlphaFoldDB" id="A0A1I0DFU6"/>
<dbReference type="RefSeq" id="WP_092361561.1">
    <property type="nucleotide sequence ID" value="NZ_DAINWJ010000235.1"/>
</dbReference>
<dbReference type="PROSITE" id="PS50928">
    <property type="entry name" value="ABC_TM1"/>
    <property type="match status" value="1"/>
</dbReference>
<evidence type="ECO:0000313" key="10">
    <source>
        <dbReference type="Proteomes" id="UP000198508"/>
    </source>
</evidence>
<dbReference type="InterPro" id="IPR000515">
    <property type="entry name" value="MetI-like"/>
</dbReference>
<dbReference type="STRING" id="460384.SAMN05216313_104171"/>
<dbReference type="InterPro" id="IPR025966">
    <property type="entry name" value="OppC_N"/>
</dbReference>
<evidence type="ECO:0000256" key="1">
    <source>
        <dbReference type="ARBA" id="ARBA00004651"/>
    </source>
</evidence>
<dbReference type="Pfam" id="PF12911">
    <property type="entry name" value="OppC_N"/>
    <property type="match status" value="1"/>
</dbReference>
<evidence type="ECO:0000256" key="5">
    <source>
        <dbReference type="ARBA" id="ARBA00022989"/>
    </source>
</evidence>
<dbReference type="GO" id="GO:0055085">
    <property type="term" value="P:transmembrane transport"/>
    <property type="evidence" value="ECO:0007669"/>
    <property type="project" value="InterPro"/>
</dbReference>
<keyword evidence="6 7" id="KW-0472">Membrane</keyword>
<dbReference type="PANTHER" id="PTHR43386">
    <property type="entry name" value="OLIGOPEPTIDE TRANSPORT SYSTEM PERMEASE PROTEIN APPC"/>
    <property type="match status" value="1"/>
</dbReference>
<gene>
    <name evidence="9" type="ORF">SAMN05216313_104171</name>
</gene>
<comment type="similarity">
    <text evidence="7">Belongs to the binding-protein-dependent transport system permease family.</text>
</comment>
<keyword evidence="4 7" id="KW-0812">Transmembrane</keyword>
<keyword evidence="3" id="KW-1003">Cell membrane</keyword>
<protein>
    <submittedName>
        <fullName evidence="9">Peptide/nickel transport system permease protein</fullName>
    </submittedName>
</protein>
<keyword evidence="2 7" id="KW-0813">Transport</keyword>
<dbReference type="Gene3D" id="1.10.3720.10">
    <property type="entry name" value="MetI-like"/>
    <property type="match status" value="1"/>
</dbReference>
<feature type="transmembrane region" description="Helical" evidence="7">
    <location>
        <begin position="110"/>
        <end position="136"/>
    </location>
</feature>
<evidence type="ECO:0000256" key="2">
    <source>
        <dbReference type="ARBA" id="ARBA00022448"/>
    </source>
</evidence>
<dbReference type="InterPro" id="IPR035906">
    <property type="entry name" value="MetI-like_sf"/>
</dbReference>
<evidence type="ECO:0000256" key="4">
    <source>
        <dbReference type="ARBA" id="ARBA00022692"/>
    </source>
</evidence>
<dbReference type="SUPFAM" id="SSF161098">
    <property type="entry name" value="MetI-like"/>
    <property type="match status" value="1"/>
</dbReference>
<feature type="transmembrane region" description="Helical" evidence="7">
    <location>
        <begin position="35"/>
        <end position="55"/>
    </location>
</feature>
<evidence type="ECO:0000313" key="9">
    <source>
        <dbReference type="EMBL" id="SET31236.1"/>
    </source>
</evidence>
<dbReference type="CDD" id="cd06261">
    <property type="entry name" value="TM_PBP2"/>
    <property type="match status" value="1"/>
</dbReference>
<name>A0A1I0DFU6_9FIRM</name>
<keyword evidence="5 7" id="KW-1133">Transmembrane helix</keyword>
<dbReference type="Proteomes" id="UP000198508">
    <property type="component" value="Unassembled WGS sequence"/>
</dbReference>
<organism evidence="9 10">
    <name type="scientific">Enterocloster lavalensis</name>
    <dbReference type="NCBI Taxonomy" id="460384"/>
    <lineage>
        <taxon>Bacteria</taxon>
        <taxon>Bacillati</taxon>
        <taxon>Bacillota</taxon>
        <taxon>Clostridia</taxon>
        <taxon>Lachnospirales</taxon>
        <taxon>Lachnospiraceae</taxon>
        <taxon>Enterocloster</taxon>
    </lineage>
</organism>
<dbReference type="GO" id="GO:0005886">
    <property type="term" value="C:plasma membrane"/>
    <property type="evidence" value="ECO:0007669"/>
    <property type="project" value="UniProtKB-SubCell"/>
</dbReference>
<dbReference type="InterPro" id="IPR050366">
    <property type="entry name" value="BP-dependent_transpt_permease"/>
</dbReference>